<dbReference type="GO" id="GO:0070403">
    <property type="term" value="F:NAD+ binding"/>
    <property type="evidence" value="ECO:0007669"/>
    <property type="project" value="InterPro"/>
</dbReference>
<evidence type="ECO:0000256" key="3">
    <source>
        <dbReference type="SAM" id="SignalP"/>
    </source>
</evidence>
<organism evidence="6 7">
    <name type="scientific">Marinibacterium profundimaris</name>
    <dbReference type="NCBI Taxonomy" id="1679460"/>
    <lineage>
        <taxon>Bacteria</taxon>
        <taxon>Pseudomonadati</taxon>
        <taxon>Pseudomonadota</taxon>
        <taxon>Alphaproteobacteria</taxon>
        <taxon>Rhodobacterales</taxon>
        <taxon>Paracoccaceae</taxon>
        <taxon>Marinibacterium</taxon>
    </lineage>
</organism>
<keyword evidence="7" id="KW-1185">Reference proteome</keyword>
<accession>A0A225NEY7</accession>
<dbReference type="Pfam" id="PF00725">
    <property type="entry name" value="3HCDH"/>
    <property type="match status" value="1"/>
</dbReference>
<evidence type="ECO:0000313" key="6">
    <source>
        <dbReference type="EMBL" id="OWU71481.1"/>
    </source>
</evidence>
<feature type="domain" description="3-hydroxyacyl-CoA dehydrogenase C-terminal" evidence="4">
    <location>
        <begin position="178"/>
        <end position="265"/>
    </location>
</feature>
<protein>
    <recommendedName>
        <fullName evidence="8">3-hydroxybutyryl-CoA dehydrogenase</fullName>
    </recommendedName>
</protein>
<feature type="chain" id="PRO_5012217587" description="3-hydroxybutyryl-CoA dehydrogenase" evidence="3">
    <location>
        <begin position="18"/>
        <end position="306"/>
    </location>
</feature>
<name>A0A225NEY7_9RHOB</name>
<dbReference type="Pfam" id="PF02737">
    <property type="entry name" value="3HCDH_N"/>
    <property type="match status" value="1"/>
</dbReference>
<dbReference type="PANTHER" id="PTHR48075:SF1">
    <property type="entry name" value="LAMBDA-CRYSTALLIN HOMOLOG"/>
    <property type="match status" value="1"/>
</dbReference>
<keyword evidence="3" id="KW-0732">Signal</keyword>
<evidence type="ECO:0000259" key="4">
    <source>
        <dbReference type="Pfam" id="PF00725"/>
    </source>
</evidence>
<dbReference type="Proteomes" id="UP000215377">
    <property type="component" value="Unassembled WGS sequence"/>
</dbReference>
<evidence type="ECO:0000256" key="1">
    <source>
        <dbReference type="ARBA" id="ARBA00009463"/>
    </source>
</evidence>
<dbReference type="InterPro" id="IPR006108">
    <property type="entry name" value="3HC_DH_C"/>
</dbReference>
<gene>
    <name evidence="6" type="ORF">ATO3_18645</name>
</gene>
<reference evidence="6 7" key="1">
    <citation type="submission" date="2013-04" db="EMBL/GenBank/DDBJ databases">
        <title>Oceanicola sp. 22II1-22F33 Genome Sequencing.</title>
        <authorList>
            <person name="Lai Q."/>
            <person name="Li G."/>
            <person name="Shao Z."/>
        </authorList>
    </citation>
    <scope>NUCLEOTIDE SEQUENCE [LARGE SCALE GENOMIC DNA]</scope>
    <source>
        <strain evidence="6 7">22II1-22F33</strain>
    </source>
</reference>
<evidence type="ECO:0000313" key="7">
    <source>
        <dbReference type="Proteomes" id="UP000215377"/>
    </source>
</evidence>
<dbReference type="InterPro" id="IPR006176">
    <property type="entry name" value="3-OHacyl-CoA_DH_NAD-bd"/>
</dbReference>
<evidence type="ECO:0000256" key="2">
    <source>
        <dbReference type="ARBA" id="ARBA00023002"/>
    </source>
</evidence>
<dbReference type="SUPFAM" id="SSF48179">
    <property type="entry name" value="6-phosphogluconate dehydrogenase C-terminal domain-like"/>
    <property type="match status" value="1"/>
</dbReference>
<dbReference type="InterPro" id="IPR008927">
    <property type="entry name" value="6-PGluconate_DH-like_C_sf"/>
</dbReference>
<dbReference type="GO" id="GO:0006631">
    <property type="term" value="P:fatty acid metabolic process"/>
    <property type="evidence" value="ECO:0007669"/>
    <property type="project" value="InterPro"/>
</dbReference>
<sequence length="306" mass="33005">MTRIACVGAGLVGSAWAFVFARGGCDVAIYDARGEAARDQTQALLERTTRMTGADPALIDRVRFVDTLAEALDGAVHVQESIKEDVAVKRGVFREMDALAGPETVLASSTSAIMGSSFLDIPGAARALVAHPVNPPSLIPLVELCPTPSTAPETVARTRGLMEGLGMKPVELTREIDGFLLNRLQYTLVAEAMHLVGEGYCSAADIDRVLTDGLALRWSTLGPFAVAHLNAAGGFADFVAHLGGMMRQMGQSARTDYDWTQEMVDRIHDDISAGIPVEKLSAWQAWRDENILETRRVQAMADDRRP</sequence>
<proteinExistence type="inferred from homology"/>
<dbReference type="AlphaFoldDB" id="A0A225NEY7"/>
<evidence type="ECO:0000259" key="5">
    <source>
        <dbReference type="Pfam" id="PF02737"/>
    </source>
</evidence>
<comment type="similarity">
    <text evidence="1">Belongs to the 3-hydroxyacyl-CoA dehydrogenase family.</text>
</comment>
<feature type="signal peptide" evidence="3">
    <location>
        <begin position="1"/>
        <end position="17"/>
    </location>
</feature>
<dbReference type="InterPro" id="IPR013328">
    <property type="entry name" value="6PGD_dom2"/>
</dbReference>
<dbReference type="OrthoDB" id="9803287at2"/>
<comment type="caution">
    <text evidence="6">The sequence shown here is derived from an EMBL/GenBank/DDBJ whole genome shotgun (WGS) entry which is preliminary data.</text>
</comment>
<dbReference type="Gene3D" id="3.40.50.720">
    <property type="entry name" value="NAD(P)-binding Rossmann-like Domain"/>
    <property type="match status" value="1"/>
</dbReference>
<dbReference type="InterPro" id="IPR036291">
    <property type="entry name" value="NAD(P)-bd_dom_sf"/>
</dbReference>
<dbReference type="SUPFAM" id="SSF51735">
    <property type="entry name" value="NAD(P)-binding Rossmann-fold domains"/>
    <property type="match status" value="1"/>
</dbReference>
<feature type="domain" description="3-hydroxyacyl-CoA dehydrogenase NAD binding" evidence="5">
    <location>
        <begin position="4"/>
        <end position="172"/>
    </location>
</feature>
<evidence type="ECO:0008006" key="8">
    <source>
        <dbReference type="Google" id="ProtNLM"/>
    </source>
</evidence>
<dbReference type="PANTHER" id="PTHR48075">
    <property type="entry name" value="3-HYDROXYACYL-COA DEHYDROGENASE FAMILY PROTEIN"/>
    <property type="match status" value="1"/>
</dbReference>
<dbReference type="RefSeq" id="WP_088651418.1">
    <property type="nucleotide sequence ID" value="NZ_AQQR01000009.1"/>
</dbReference>
<dbReference type="EMBL" id="AQQR01000009">
    <property type="protein sequence ID" value="OWU71481.1"/>
    <property type="molecule type" value="Genomic_DNA"/>
</dbReference>
<dbReference type="GO" id="GO:0050104">
    <property type="term" value="F:L-gulonate 3-dehydrogenase activity"/>
    <property type="evidence" value="ECO:0007669"/>
    <property type="project" value="TreeGrafter"/>
</dbReference>
<keyword evidence="2" id="KW-0560">Oxidoreductase</keyword>
<dbReference type="Gene3D" id="1.10.1040.10">
    <property type="entry name" value="N-(1-d-carboxylethyl)-l-norvaline Dehydrogenase, domain 2"/>
    <property type="match status" value="1"/>
</dbReference>